<dbReference type="InterPro" id="IPR000483">
    <property type="entry name" value="Cys-rich_flank_reg_C"/>
</dbReference>
<evidence type="ECO:0000256" key="3">
    <source>
        <dbReference type="ARBA" id="ARBA00022737"/>
    </source>
</evidence>
<dbReference type="SMART" id="SM00369">
    <property type="entry name" value="LRR_TYP"/>
    <property type="match status" value="9"/>
</dbReference>
<dbReference type="InterPro" id="IPR003591">
    <property type="entry name" value="Leu-rich_rpt_typical-subtyp"/>
</dbReference>
<evidence type="ECO:0000313" key="6">
    <source>
        <dbReference type="Proteomes" id="UP000694867"/>
    </source>
</evidence>
<proteinExistence type="predicted"/>
<dbReference type="FunFam" id="3.80.10.10:FF:001164">
    <property type="entry name" value="GH01279p"/>
    <property type="match status" value="1"/>
</dbReference>
<accession>A0AAJ7WI15</accession>
<dbReference type="PANTHER" id="PTHR24373:SF370">
    <property type="entry name" value="FISH-LIPS, ISOFORM E"/>
    <property type="match status" value="1"/>
</dbReference>
<dbReference type="SMART" id="SM00082">
    <property type="entry name" value="LRRCT"/>
    <property type="match status" value="1"/>
</dbReference>
<evidence type="ECO:0000256" key="4">
    <source>
        <dbReference type="SAM" id="Phobius"/>
    </source>
</evidence>
<feature type="transmembrane region" description="Helical" evidence="4">
    <location>
        <begin position="485"/>
        <end position="507"/>
    </location>
</feature>
<dbReference type="Gene3D" id="3.80.10.10">
    <property type="entry name" value="Ribonuclease Inhibitor"/>
    <property type="match status" value="3"/>
</dbReference>
<name>A0AAJ7WI15_9ACAR</name>
<dbReference type="Proteomes" id="UP000694867">
    <property type="component" value="Unplaced"/>
</dbReference>
<dbReference type="AlphaFoldDB" id="A0AAJ7WI15"/>
<evidence type="ECO:0000313" key="7">
    <source>
        <dbReference type="RefSeq" id="XP_028967874.1"/>
    </source>
</evidence>
<keyword evidence="1" id="KW-0433">Leucine-rich repeat</keyword>
<keyword evidence="2" id="KW-0732">Signal</keyword>
<dbReference type="GeneID" id="100899474"/>
<feature type="domain" description="LRRCT" evidence="5">
    <location>
        <begin position="427"/>
        <end position="478"/>
    </location>
</feature>
<dbReference type="GO" id="GO:0031012">
    <property type="term" value="C:extracellular matrix"/>
    <property type="evidence" value="ECO:0007669"/>
    <property type="project" value="TreeGrafter"/>
</dbReference>
<gene>
    <name evidence="7" type="primary">LOC100899474</name>
</gene>
<evidence type="ECO:0000259" key="5">
    <source>
        <dbReference type="SMART" id="SM00082"/>
    </source>
</evidence>
<keyword evidence="3" id="KW-0677">Repeat</keyword>
<dbReference type="RefSeq" id="XP_028967874.1">
    <property type="nucleotide sequence ID" value="XM_029112041.1"/>
</dbReference>
<dbReference type="KEGG" id="goe:100899474"/>
<keyword evidence="4" id="KW-1133">Transmembrane helix</keyword>
<dbReference type="SUPFAM" id="SSF52058">
    <property type="entry name" value="L domain-like"/>
    <property type="match status" value="1"/>
</dbReference>
<reference evidence="7" key="1">
    <citation type="submission" date="2025-08" db="UniProtKB">
        <authorList>
            <consortium name="RefSeq"/>
        </authorList>
    </citation>
    <scope>IDENTIFICATION</scope>
</reference>
<keyword evidence="4" id="KW-0812">Transmembrane</keyword>
<protein>
    <submittedName>
        <fullName evidence="7">Leucine-rich repeat-containing G-protein coupled receptor 5-like</fullName>
    </submittedName>
</protein>
<dbReference type="PANTHER" id="PTHR24373">
    <property type="entry name" value="SLIT RELATED LEUCINE-RICH REPEAT NEURONAL PROTEIN"/>
    <property type="match status" value="1"/>
</dbReference>
<dbReference type="GO" id="GO:0005615">
    <property type="term" value="C:extracellular space"/>
    <property type="evidence" value="ECO:0007669"/>
    <property type="project" value="TreeGrafter"/>
</dbReference>
<dbReference type="PROSITE" id="PS51450">
    <property type="entry name" value="LRR"/>
    <property type="match status" value="1"/>
</dbReference>
<organism evidence="6 7">
    <name type="scientific">Galendromus occidentalis</name>
    <name type="common">western predatory mite</name>
    <dbReference type="NCBI Taxonomy" id="34638"/>
    <lineage>
        <taxon>Eukaryota</taxon>
        <taxon>Metazoa</taxon>
        <taxon>Ecdysozoa</taxon>
        <taxon>Arthropoda</taxon>
        <taxon>Chelicerata</taxon>
        <taxon>Arachnida</taxon>
        <taxon>Acari</taxon>
        <taxon>Parasitiformes</taxon>
        <taxon>Mesostigmata</taxon>
        <taxon>Gamasina</taxon>
        <taxon>Phytoseioidea</taxon>
        <taxon>Phytoseiidae</taxon>
        <taxon>Typhlodrominae</taxon>
        <taxon>Galendromus</taxon>
    </lineage>
</organism>
<sequence>MVLSMMAAVNIYSDAIKRLNFLKTRFGCSDIPLEYREDQSARITLFNDTVKKRIKERNPSLILILLAGVASARWSSFCPRRCRCNDAELTVNCQDASLDVFPATLHPMLKEIRLSKNNIAIIHSAIGVYSDLEVVDLSVNRISELGEDSFALQGLREVDLSFNFIKELSVKTFRGAGSLRTLILKKNLLTELRPNVFSELKSLEVLDLSNNHISAINPAAFTGLENIKKIVLRANHFRAVPTESFIYLGHLKSLDLGSNALSMVDESAFYHLSSLEELELDKCGIAQIDPAAFTGLKQVKSLNLQYNNVQSFPKAINSLEMLQELNIGGNLITRLSTKDLRTSYRLKKFVLSYSEMFSRIDEDAFAANLELEEVIMEFNMQLEKLPMNLFGGLPMLRHISLKGNGIRHLDPHLLPVEMLESFDVTKNPLECNCDLLWLWQHLQQDVFYHNSSMVRCAGPSRLQGELLRNLDESDLDCGGDAKRGLLVGALSLFGAVLMVVGGLMMWYGRRSTPQRDPVKTLKQMESGTSVYAQYQDNKYPYVLQPTIIQSMPTSSVGYAGLTPRGMPSYMVSLPRDTVRVDTSNHIYQTLRSSMSSASESDSAKYFTLDSDRQSSLYV</sequence>
<evidence type="ECO:0000256" key="1">
    <source>
        <dbReference type="ARBA" id="ARBA00022614"/>
    </source>
</evidence>
<keyword evidence="4" id="KW-0472">Membrane</keyword>
<dbReference type="InterPro" id="IPR032675">
    <property type="entry name" value="LRR_dom_sf"/>
</dbReference>
<dbReference type="InterPro" id="IPR001611">
    <property type="entry name" value="Leu-rich_rpt"/>
</dbReference>
<dbReference type="Pfam" id="PF13855">
    <property type="entry name" value="LRR_8"/>
    <property type="match status" value="2"/>
</dbReference>
<evidence type="ECO:0000256" key="2">
    <source>
        <dbReference type="ARBA" id="ARBA00022729"/>
    </source>
</evidence>
<dbReference type="InterPro" id="IPR050328">
    <property type="entry name" value="Dev_Immune_Receptor"/>
</dbReference>
<keyword evidence="6" id="KW-1185">Reference proteome</keyword>